<evidence type="ECO:0000313" key="2">
    <source>
        <dbReference type="EMBL" id="CUA99863.1"/>
    </source>
</evidence>
<feature type="transmembrane region" description="Helical" evidence="1">
    <location>
        <begin position="389"/>
        <end position="410"/>
    </location>
</feature>
<keyword evidence="1" id="KW-0472">Membrane</keyword>
<feature type="transmembrane region" description="Helical" evidence="1">
    <location>
        <begin position="201"/>
        <end position="223"/>
    </location>
</feature>
<keyword evidence="3" id="KW-1185">Reference proteome</keyword>
<feature type="transmembrane region" description="Helical" evidence="1">
    <location>
        <begin position="301"/>
        <end position="317"/>
    </location>
</feature>
<feature type="transmembrane region" description="Helical" evidence="1">
    <location>
        <begin position="108"/>
        <end position="130"/>
    </location>
</feature>
<dbReference type="AlphaFoldDB" id="A0A0K6IA07"/>
<evidence type="ECO:0000313" key="3">
    <source>
        <dbReference type="Proteomes" id="UP000183649"/>
    </source>
</evidence>
<protein>
    <submittedName>
        <fullName evidence="2">Uncharacterized protein</fullName>
    </submittedName>
</protein>
<proteinExistence type="predicted"/>
<dbReference type="RefSeq" id="WP_055451516.1">
    <property type="nucleotide sequence ID" value="NZ_CYHF01000010.1"/>
</dbReference>
<reference evidence="3" key="1">
    <citation type="submission" date="2015-08" db="EMBL/GenBank/DDBJ databases">
        <authorList>
            <person name="Varghese N."/>
        </authorList>
    </citation>
    <scope>NUCLEOTIDE SEQUENCE [LARGE SCALE GENOMIC DNA]</scope>
    <source>
        <strain evidence="3">DSM 18181</strain>
    </source>
</reference>
<feature type="transmembrane region" description="Helical" evidence="1">
    <location>
        <begin position="244"/>
        <end position="263"/>
    </location>
</feature>
<keyword evidence="1" id="KW-0812">Transmembrane</keyword>
<organism evidence="2 3">
    <name type="scientific">Thiomonas bhubaneswarensis</name>
    <dbReference type="NCBI Taxonomy" id="339866"/>
    <lineage>
        <taxon>Bacteria</taxon>
        <taxon>Pseudomonadati</taxon>
        <taxon>Pseudomonadota</taxon>
        <taxon>Betaproteobacteria</taxon>
        <taxon>Burkholderiales</taxon>
        <taxon>Thiomonas</taxon>
    </lineage>
</organism>
<feature type="transmembrane region" description="Helical" evidence="1">
    <location>
        <begin position="34"/>
        <end position="55"/>
    </location>
</feature>
<feature type="transmembrane region" description="Helical" evidence="1">
    <location>
        <begin position="269"/>
        <end position="289"/>
    </location>
</feature>
<dbReference type="STRING" id="339866.GCA_001418255_02692"/>
<name>A0A0K6IA07_9BURK</name>
<feature type="transmembrane region" description="Helical" evidence="1">
    <location>
        <begin position="344"/>
        <end position="368"/>
    </location>
</feature>
<evidence type="ECO:0000256" key="1">
    <source>
        <dbReference type="SAM" id="Phobius"/>
    </source>
</evidence>
<keyword evidence="1" id="KW-1133">Transmembrane helix</keyword>
<feature type="transmembrane region" description="Helical" evidence="1">
    <location>
        <begin position="76"/>
        <end position="96"/>
    </location>
</feature>
<sequence>MDNASVSAMLHALQDPAGLPAPAWIFQYLNVLTWSFHIAFVNLSLGAGLLAIIAFMRRQQSAWARLSVAMTGVAKVAVSMAIVLGVAPLLFTQTIYDPSWYTSNVLSAFWVIFFIFSLGIGYTMWFVFYFKNHDVSHAAQAPDTTVWWATGALSLLIFDGFIMHMLSYQGLFPQKWMQWYAPHGVPVMNGMGIHAFELPRFAFFIVMSLTMTGVFLLGYARYFRARADFPADYLDLAHRIGVKTVYWGVALQLVTGLLWAFGLPSYMQVFTQPLFWLTLVLIVGVALYARQVPVGGSALQAYSAMAFYALMALIVSVDREALRVAYLAPFHYDLASKPHYEWGAVVWFFATFVFVGGSLVAFYSAMLWKAGKVKGLYTADRTVARLGDAAVWINFTWLAVFFAIGVWAYVRNIA</sequence>
<dbReference type="EMBL" id="CYHF01000010">
    <property type="protein sequence ID" value="CUA99863.1"/>
    <property type="molecule type" value="Genomic_DNA"/>
</dbReference>
<dbReference type="Proteomes" id="UP000183649">
    <property type="component" value="Unassembled WGS sequence"/>
</dbReference>
<feature type="transmembrane region" description="Helical" evidence="1">
    <location>
        <begin position="146"/>
        <end position="166"/>
    </location>
</feature>
<gene>
    <name evidence="2" type="ORF">Ga0061069_110131</name>
</gene>
<dbReference type="OrthoDB" id="9810382at2"/>
<accession>A0A0K6IA07</accession>